<evidence type="ECO:0000313" key="3">
    <source>
        <dbReference type="Proteomes" id="UP000184255"/>
    </source>
</evidence>
<protein>
    <submittedName>
        <fullName evidence="2">Uncharacterized protein</fullName>
    </submittedName>
</protein>
<gene>
    <name evidence="2" type="ORF">FMAN_12006</name>
</gene>
<keyword evidence="3" id="KW-1185">Reference proteome</keyword>
<sequence>MSLKPSSFGDESASGFRHEDQFDGPVREDGGENVDSGFVVLDERGGSPGRDTSPSSTDVGQSHGDAEFGLDTVEDTTEELPKLDKSVDSDVLSPRVTRETNESETMRLSFLDDSEGHFGIDPKLGREGLVGTFSRTDKTTERLDASENSGHITTLTFRNATSCLDHTMDLRSAINSIVLNTNFNTPLKLVGWKIAVPKRNTSGIDASIDKGFGFTLRGTVETTSKLVVHVGDGITGAGLDGGKVDDVDVGGGWHGGYEVADGVFDGCDVDDEEGLLAVLEGVSVVVLEGVLDAGGHLGWVDDGCGGSHDGQTVGMKG</sequence>
<comment type="caution">
    <text evidence="2">The sequence shown here is derived from an EMBL/GenBank/DDBJ whole genome shotgun (WGS) entry which is preliminary data.</text>
</comment>
<dbReference type="VEuPathDB" id="FungiDB:FMAN_12006"/>
<feature type="compositionally biased region" description="Basic and acidic residues" evidence="1">
    <location>
        <begin position="16"/>
        <end position="30"/>
    </location>
</feature>
<name>A0A1L7UF00_FUSMA</name>
<dbReference type="GeneID" id="65091256"/>
<evidence type="ECO:0000256" key="1">
    <source>
        <dbReference type="SAM" id="MobiDB-lite"/>
    </source>
</evidence>
<dbReference type="EMBL" id="FCQH01000018">
    <property type="protein sequence ID" value="CVL06913.1"/>
    <property type="molecule type" value="Genomic_DNA"/>
</dbReference>
<dbReference type="Proteomes" id="UP000184255">
    <property type="component" value="Unassembled WGS sequence"/>
</dbReference>
<feature type="region of interest" description="Disordered" evidence="1">
    <location>
        <begin position="1"/>
        <end position="68"/>
    </location>
</feature>
<organism evidence="2 3">
    <name type="scientific">Fusarium mangiferae</name>
    <name type="common">Mango malformation disease fungus</name>
    <dbReference type="NCBI Taxonomy" id="192010"/>
    <lineage>
        <taxon>Eukaryota</taxon>
        <taxon>Fungi</taxon>
        <taxon>Dikarya</taxon>
        <taxon>Ascomycota</taxon>
        <taxon>Pezizomycotina</taxon>
        <taxon>Sordariomycetes</taxon>
        <taxon>Hypocreomycetidae</taxon>
        <taxon>Hypocreales</taxon>
        <taxon>Nectriaceae</taxon>
        <taxon>Fusarium</taxon>
        <taxon>Fusarium fujikuroi species complex</taxon>
    </lineage>
</organism>
<feature type="compositionally biased region" description="Polar residues" evidence="1">
    <location>
        <begin position="50"/>
        <end position="60"/>
    </location>
</feature>
<accession>A0A1L7UF00</accession>
<dbReference type="RefSeq" id="XP_041690194.1">
    <property type="nucleotide sequence ID" value="XM_041824744.1"/>
</dbReference>
<reference evidence="3" key="1">
    <citation type="journal article" date="2016" name="Genome Biol. Evol.">
        <title>Comparative 'omics' of the Fusarium fujikuroi species complex highlights differences in genetic potential and metabolite synthesis.</title>
        <authorList>
            <person name="Niehaus E.-M."/>
            <person name="Muensterkoetter M."/>
            <person name="Proctor R.H."/>
            <person name="Brown D.W."/>
            <person name="Sharon A."/>
            <person name="Idan Y."/>
            <person name="Oren-Young L."/>
            <person name="Sieber C.M."/>
            <person name="Novak O."/>
            <person name="Pencik A."/>
            <person name="Tarkowska D."/>
            <person name="Hromadova K."/>
            <person name="Freeman S."/>
            <person name="Maymon M."/>
            <person name="Elazar M."/>
            <person name="Youssef S.A."/>
            <person name="El-Shabrawy E.S.M."/>
            <person name="Shalaby A.B.A."/>
            <person name="Houterman P."/>
            <person name="Brock N.L."/>
            <person name="Burkhardt I."/>
            <person name="Tsavkelova E.A."/>
            <person name="Dickschat J.S."/>
            <person name="Galuszka P."/>
            <person name="Gueldener U."/>
            <person name="Tudzynski B."/>
        </authorList>
    </citation>
    <scope>NUCLEOTIDE SEQUENCE [LARGE SCALE GENOMIC DNA]</scope>
    <source>
        <strain evidence="3">MRC7560</strain>
    </source>
</reference>
<evidence type="ECO:0000313" key="2">
    <source>
        <dbReference type="EMBL" id="CVL06913.1"/>
    </source>
</evidence>
<proteinExistence type="predicted"/>
<dbReference type="AlphaFoldDB" id="A0A1L7UF00"/>